<dbReference type="InterPro" id="IPR023626">
    <property type="entry name" value="Ribosomal_eL39_dom_sf"/>
</dbReference>
<reference evidence="6" key="2">
    <citation type="submission" date="2022-09" db="EMBL/GenBank/DDBJ databases">
        <authorList>
            <person name="Sun Q."/>
            <person name="Ohkuma M."/>
        </authorList>
    </citation>
    <scope>NUCLEOTIDE SEQUENCE</scope>
    <source>
        <strain evidence="6">JCM 13583</strain>
    </source>
</reference>
<dbReference type="InterPro" id="IPR000077">
    <property type="entry name" value="Ribosomal_eL39"/>
</dbReference>
<dbReference type="RefSeq" id="WP_075056771.1">
    <property type="nucleotide sequence ID" value="NZ_BMNY01000001.1"/>
</dbReference>
<evidence type="ECO:0000256" key="3">
    <source>
        <dbReference type="ARBA" id="ARBA00023274"/>
    </source>
</evidence>
<comment type="caution">
    <text evidence="6">The sequence shown here is derived from an EMBL/GenBank/DDBJ whole genome shotgun (WGS) entry which is preliminary data.</text>
</comment>
<organism evidence="6 7">
    <name type="scientific">Thermogymnomonas acidicola</name>
    <dbReference type="NCBI Taxonomy" id="399579"/>
    <lineage>
        <taxon>Archaea</taxon>
        <taxon>Methanobacteriati</taxon>
        <taxon>Thermoplasmatota</taxon>
        <taxon>Thermoplasmata</taxon>
        <taxon>Thermoplasmatales</taxon>
        <taxon>Thermogymnomonas</taxon>
    </lineage>
</organism>
<comment type="similarity">
    <text evidence="1 5">Belongs to the eukaryotic ribosomal protein eL39 family.</text>
</comment>
<dbReference type="NCBIfam" id="NF002316">
    <property type="entry name" value="PRK01242.1"/>
    <property type="match status" value="1"/>
</dbReference>
<name>A0AA37BPN3_9ARCH</name>
<accession>A0AA37BPN3</accession>
<keyword evidence="2 5" id="KW-0689">Ribosomal protein</keyword>
<dbReference type="FunFam" id="1.10.1620.10:FF:000001">
    <property type="entry name" value="60S ribosomal protein-like L39"/>
    <property type="match status" value="1"/>
</dbReference>
<reference evidence="6" key="1">
    <citation type="journal article" date="2014" name="Int. J. Syst. Evol. Microbiol.">
        <title>Complete genome sequence of Corynebacterium casei LMG S-19264T (=DSM 44701T), isolated from a smear-ripened cheese.</title>
        <authorList>
            <consortium name="US DOE Joint Genome Institute (JGI-PGF)"/>
            <person name="Walter F."/>
            <person name="Albersmeier A."/>
            <person name="Kalinowski J."/>
            <person name="Ruckert C."/>
        </authorList>
    </citation>
    <scope>NUCLEOTIDE SEQUENCE</scope>
    <source>
        <strain evidence="6">JCM 13583</strain>
    </source>
</reference>
<gene>
    <name evidence="5" type="primary">rpl39e</name>
    <name evidence="6" type="ORF">GCM10007108_01510</name>
</gene>
<dbReference type="GO" id="GO:0003735">
    <property type="term" value="F:structural constituent of ribosome"/>
    <property type="evidence" value="ECO:0007669"/>
    <property type="project" value="InterPro"/>
</dbReference>
<dbReference type="AlphaFoldDB" id="A0AA37BPN3"/>
<evidence type="ECO:0000313" key="7">
    <source>
        <dbReference type="Proteomes" id="UP000632195"/>
    </source>
</evidence>
<dbReference type="InterPro" id="IPR020083">
    <property type="entry name" value="Ribosomal_eL39_CS"/>
</dbReference>
<evidence type="ECO:0000256" key="1">
    <source>
        <dbReference type="ARBA" id="ARBA00009339"/>
    </source>
</evidence>
<evidence type="ECO:0000313" key="6">
    <source>
        <dbReference type="EMBL" id="GGM67154.1"/>
    </source>
</evidence>
<dbReference type="SUPFAM" id="SSF48662">
    <property type="entry name" value="Ribosomal protein L39e"/>
    <property type="match status" value="1"/>
</dbReference>
<dbReference type="Gene3D" id="1.10.1620.10">
    <property type="entry name" value="Ribosomal protein L39e"/>
    <property type="match status" value="1"/>
</dbReference>
<dbReference type="GO" id="GO:0005840">
    <property type="term" value="C:ribosome"/>
    <property type="evidence" value="ECO:0007669"/>
    <property type="project" value="UniProtKB-KW"/>
</dbReference>
<dbReference type="HAMAP" id="MF_00629">
    <property type="entry name" value="Ribosomal_eL39"/>
    <property type="match status" value="1"/>
</dbReference>
<dbReference type="EMBL" id="BMNY01000001">
    <property type="protein sequence ID" value="GGM67154.1"/>
    <property type="molecule type" value="Genomic_DNA"/>
</dbReference>
<evidence type="ECO:0000256" key="4">
    <source>
        <dbReference type="ARBA" id="ARBA00035234"/>
    </source>
</evidence>
<proteinExistence type="inferred from homology"/>
<keyword evidence="7" id="KW-1185">Reference proteome</keyword>
<dbReference type="Proteomes" id="UP000632195">
    <property type="component" value="Unassembled WGS sequence"/>
</dbReference>
<sequence>MSRNKGLGRKIRLLKKVKQNSRVPAWVMMRTNRKVIQNTKRRNWRRSSLKL</sequence>
<protein>
    <recommendedName>
        <fullName evidence="4 5">Large ribosomal subunit protein eL39</fullName>
    </recommendedName>
</protein>
<keyword evidence="3 5" id="KW-0687">Ribonucleoprotein</keyword>
<evidence type="ECO:0000256" key="2">
    <source>
        <dbReference type="ARBA" id="ARBA00022980"/>
    </source>
</evidence>
<dbReference type="Pfam" id="PF00832">
    <property type="entry name" value="Ribosomal_L39"/>
    <property type="match status" value="1"/>
</dbReference>
<dbReference type="GO" id="GO:0006412">
    <property type="term" value="P:translation"/>
    <property type="evidence" value="ECO:0007669"/>
    <property type="project" value="UniProtKB-UniRule"/>
</dbReference>
<evidence type="ECO:0000256" key="5">
    <source>
        <dbReference type="HAMAP-Rule" id="MF_00629"/>
    </source>
</evidence>
<dbReference type="GO" id="GO:1990904">
    <property type="term" value="C:ribonucleoprotein complex"/>
    <property type="evidence" value="ECO:0007669"/>
    <property type="project" value="UniProtKB-KW"/>
</dbReference>
<dbReference type="PROSITE" id="PS00051">
    <property type="entry name" value="RIBOSOMAL_L39E"/>
    <property type="match status" value="1"/>
</dbReference>